<sequence>MIDRMKSGRDTSPFSPRQADRKEPRGRQPLPKPKKYTTLSTTIKNIIHNIKDKPYLRHLKPLQEHLAKKNQNECCFFHLSTGHVTRNCRRLGSHIEELLN</sequence>
<dbReference type="Proteomes" id="UP000315295">
    <property type="component" value="Unassembled WGS sequence"/>
</dbReference>
<dbReference type="EMBL" id="VIEB01000108">
    <property type="protein sequence ID" value="TQE06242.1"/>
    <property type="molecule type" value="Genomic_DNA"/>
</dbReference>
<gene>
    <name evidence="2" type="ORF">C1H46_008182</name>
</gene>
<evidence type="ECO:0000313" key="2">
    <source>
        <dbReference type="EMBL" id="TQE06242.1"/>
    </source>
</evidence>
<proteinExistence type="predicted"/>
<organism evidence="2 3">
    <name type="scientific">Malus baccata</name>
    <name type="common">Siberian crab apple</name>
    <name type="synonym">Pyrus baccata</name>
    <dbReference type="NCBI Taxonomy" id="106549"/>
    <lineage>
        <taxon>Eukaryota</taxon>
        <taxon>Viridiplantae</taxon>
        <taxon>Streptophyta</taxon>
        <taxon>Embryophyta</taxon>
        <taxon>Tracheophyta</taxon>
        <taxon>Spermatophyta</taxon>
        <taxon>Magnoliopsida</taxon>
        <taxon>eudicotyledons</taxon>
        <taxon>Gunneridae</taxon>
        <taxon>Pentapetalae</taxon>
        <taxon>rosids</taxon>
        <taxon>fabids</taxon>
        <taxon>Rosales</taxon>
        <taxon>Rosaceae</taxon>
        <taxon>Amygdaloideae</taxon>
        <taxon>Maleae</taxon>
        <taxon>Malus</taxon>
    </lineage>
</organism>
<accession>A0A540N5C3</accession>
<comment type="caution">
    <text evidence="2">The sequence shown here is derived from an EMBL/GenBank/DDBJ whole genome shotgun (WGS) entry which is preliminary data.</text>
</comment>
<protein>
    <submittedName>
        <fullName evidence="2">Uncharacterized protein</fullName>
    </submittedName>
</protein>
<evidence type="ECO:0000313" key="3">
    <source>
        <dbReference type="Proteomes" id="UP000315295"/>
    </source>
</evidence>
<keyword evidence="3" id="KW-1185">Reference proteome</keyword>
<reference evidence="2 3" key="1">
    <citation type="journal article" date="2019" name="G3 (Bethesda)">
        <title>Sequencing of a Wild Apple (Malus baccata) Genome Unravels the Differences Between Cultivated and Wild Apple Species Regarding Disease Resistance and Cold Tolerance.</title>
        <authorList>
            <person name="Chen X."/>
        </authorList>
    </citation>
    <scope>NUCLEOTIDE SEQUENCE [LARGE SCALE GENOMIC DNA]</scope>
    <source>
        <strain evidence="3">cv. Shandingzi</strain>
        <tissue evidence="2">Leaves</tissue>
    </source>
</reference>
<feature type="region of interest" description="Disordered" evidence="1">
    <location>
        <begin position="1"/>
        <end position="37"/>
    </location>
</feature>
<evidence type="ECO:0000256" key="1">
    <source>
        <dbReference type="SAM" id="MobiDB-lite"/>
    </source>
</evidence>
<dbReference type="AlphaFoldDB" id="A0A540N5C3"/>
<name>A0A540N5C3_MALBA</name>